<dbReference type="SUPFAM" id="SSF53098">
    <property type="entry name" value="Ribonuclease H-like"/>
    <property type="match status" value="1"/>
</dbReference>
<evidence type="ECO:0000256" key="4">
    <source>
        <dbReference type="ARBA" id="ARBA00022801"/>
    </source>
</evidence>
<keyword evidence="1 6" id="KW-0963">Cytoplasm</keyword>
<dbReference type="InterPro" id="IPR006292">
    <property type="entry name" value="RNase_D"/>
</dbReference>
<dbReference type="EC" id="3.1.13.5" evidence="6"/>
<dbReference type="InterPro" id="IPR051086">
    <property type="entry name" value="RNase_D-like"/>
</dbReference>
<dbReference type="PANTHER" id="PTHR47649:SF1">
    <property type="entry name" value="RIBONUCLEASE D"/>
    <property type="match status" value="1"/>
</dbReference>
<dbReference type="Pfam" id="PF00570">
    <property type="entry name" value="HRDC"/>
    <property type="match status" value="1"/>
</dbReference>
<comment type="function">
    <text evidence="6">Exonuclease involved in the 3' processing of various precursor tRNAs. Initiates hydrolysis at the 3'-terminus of an RNA molecule and releases 5'-mononucleotides.</text>
</comment>
<evidence type="ECO:0000256" key="5">
    <source>
        <dbReference type="ARBA" id="ARBA00022839"/>
    </source>
</evidence>
<evidence type="ECO:0000313" key="8">
    <source>
        <dbReference type="EMBL" id="GGH04466.1"/>
    </source>
</evidence>
<dbReference type="Proteomes" id="UP000648722">
    <property type="component" value="Unassembled WGS sequence"/>
</dbReference>
<organism evidence="8 9">
    <name type="scientific">Glycocaulis albus</name>
    <dbReference type="NCBI Taxonomy" id="1382801"/>
    <lineage>
        <taxon>Bacteria</taxon>
        <taxon>Pseudomonadati</taxon>
        <taxon>Pseudomonadota</taxon>
        <taxon>Alphaproteobacteria</taxon>
        <taxon>Maricaulales</taxon>
        <taxon>Maricaulaceae</taxon>
        <taxon>Glycocaulis</taxon>
    </lineage>
</organism>
<dbReference type="Gene3D" id="1.10.150.80">
    <property type="entry name" value="HRDC domain"/>
    <property type="match status" value="1"/>
</dbReference>
<dbReference type="InterPro" id="IPR044876">
    <property type="entry name" value="HRDC_dom_sf"/>
</dbReference>
<dbReference type="Gene3D" id="3.30.420.10">
    <property type="entry name" value="Ribonuclease H-like superfamily/Ribonuclease H"/>
    <property type="match status" value="1"/>
</dbReference>
<dbReference type="SMART" id="SM00474">
    <property type="entry name" value="35EXOc"/>
    <property type="match status" value="1"/>
</dbReference>
<name>A0ABQ1XVC5_9PROT</name>
<dbReference type="Pfam" id="PF01612">
    <property type="entry name" value="DNA_pol_A_exo1"/>
    <property type="match status" value="1"/>
</dbReference>
<evidence type="ECO:0000256" key="2">
    <source>
        <dbReference type="ARBA" id="ARBA00022694"/>
    </source>
</evidence>
<dbReference type="NCBIfam" id="TIGR01388">
    <property type="entry name" value="rnd"/>
    <property type="match status" value="1"/>
</dbReference>
<feature type="domain" description="HRDC" evidence="7">
    <location>
        <begin position="219"/>
        <end position="300"/>
    </location>
</feature>
<dbReference type="InterPro" id="IPR036397">
    <property type="entry name" value="RNaseH_sf"/>
</dbReference>
<evidence type="ECO:0000256" key="1">
    <source>
        <dbReference type="ARBA" id="ARBA00022490"/>
    </source>
</evidence>
<comment type="catalytic activity">
    <reaction evidence="6">
        <text>Exonucleolytic cleavage that removes extra residues from the 3'-terminus of tRNA to produce 5'-mononucleotides.</text>
        <dbReference type="EC" id="3.1.13.5"/>
    </reaction>
</comment>
<dbReference type="InterPro" id="IPR010997">
    <property type="entry name" value="HRDC-like_sf"/>
</dbReference>
<proteinExistence type="inferred from homology"/>
<dbReference type="CDD" id="cd06142">
    <property type="entry name" value="RNaseD_exo"/>
    <property type="match status" value="1"/>
</dbReference>
<reference evidence="9" key="1">
    <citation type="journal article" date="2019" name="Int. J. Syst. Evol. Microbiol.">
        <title>The Global Catalogue of Microorganisms (GCM) 10K type strain sequencing project: providing services to taxonomists for standard genome sequencing and annotation.</title>
        <authorList>
            <consortium name="The Broad Institute Genomics Platform"/>
            <consortium name="The Broad Institute Genome Sequencing Center for Infectious Disease"/>
            <person name="Wu L."/>
            <person name="Ma J."/>
        </authorList>
    </citation>
    <scope>NUCLEOTIDE SEQUENCE [LARGE SCALE GENOMIC DNA]</scope>
    <source>
        <strain evidence="9">CGMCC 1.12766</strain>
    </source>
</reference>
<accession>A0ABQ1XVC5</accession>
<comment type="subcellular location">
    <subcellularLocation>
        <location evidence="6">Cytoplasm</location>
    </subcellularLocation>
</comment>
<comment type="similarity">
    <text evidence="6">Belongs to the RNase D family.</text>
</comment>
<dbReference type="PROSITE" id="PS50967">
    <property type="entry name" value="HRDC"/>
    <property type="match status" value="1"/>
</dbReference>
<keyword evidence="5 6" id="KW-0269">Exonuclease</keyword>
<gene>
    <name evidence="6 8" type="primary">rnd</name>
    <name evidence="8" type="ORF">GCM10007420_21190</name>
</gene>
<keyword evidence="4 6" id="KW-0378">Hydrolase</keyword>
<dbReference type="PANTHER" id="PTHR47649">
    <property type="entry name" value="RIBONUCLEASE D"/>
    <property type="match status" value="1"/>
</dbReference>
<protein>
    <recommendedName>
        <fullName evidence="6">Ribonuclease D</fullName>
        <shortName evidence="6">RNase D</shortName>
        <ecNumber evidence="6">3.1.13.5</ecNumber>
    </recommendedName>
</protein>
<evidence type="ECO:0000313" key="9">
    <source>
        <dbReference type="Proteomes" id="UP000648722"/>
    </source>
</evidence>
<keyword evidence="9" id="KW-1185">Reference proteome</keyword>
<evidence type="ECO:0000256" key="6">
    <source>
        <dbReference type="HAMAP-Rule" id="MF_01899"/>
    </source>
</evidence>
<dbReference type="InterPro" id="IPR002121">
    <property type="entry name" value="HRDC_dom"/>
</dbReference>
<evidence type="ECO:0000256" key="3">
    <source>
        <dbReference type="ARBA" id="ARBA00022722"/>
    </source>
</evidence>
<dbReference type="SUPFAM" id="SSF47819">
    <property type="entry name" value="HRDC-like"/>
    <property type="match status" value="2"/>
</dbReference>
<sequence length="395" mass="44311">MALGALSDGLMELIQTTDALANACKVLGRDPYIAVDTEFMRESTFWPQLCLIQAAGSTAELLIDPLADGINLAPFLELLRRKDTVKVFHACRQDLEIFFHKGGELIPEPLFDSQIAAAAVGLGDSISYDNLVRELLGEQIDKGSRFTDWSRRPLSDKQAEYALADVTHLHKIYPILREKLEQSGREDWLKEELRLLTNPETYRMDPENAWKRLKPRKTTAKWLAAMKAAARWREIEAQTRDIPRSRVMKDDGLYELAQSAPMSQEQLAALRAVPKGFERSKPAERLIEMMREAMAAPEKHAPKLARQNQLPNNIGPVVELLKVFLRVVAEEEGVAPRLIATVPDLEQIAASDKADVPALSGWRYKVFGEAALKLKRGELALILENGKVVAIELED</sequence>
<evidence type="ECO:0000259" key="7">
    <source>
        <dbReference type="PROSITE" id="PS50967"/>
    </source>
</evidence>
<keyword evidence="3 6" id="KW-0540">Nuclease</keyword>
<dbReference type="InterPro" id="IPR012337">
    <property type="entry name" value="RNaseH-like_sf"/>
</dbReference>
<comment type="caution">
    <text evidence="8">The sequence shown here is derived from an EMBL/GenBank/DDBJ whole genome shotgun (WGS) entry which is preliminary data.</text>
</comment>
<dbReference type="HAMAP" id="MF_01899">
    <property type="entry name" value="RNase_D"/>
    <property type="match status" value="1"/>
</dbReference>
<dbReference type="InterPro" id="IPR002562">
    <property type="entry name" value="3'-5'_exonuclease_dom"/>
</dbReference>
<keyword evidence="2 6" id="KW-0819">tRNA processing</keyword>
<dbReference type="EMBL" id="BMFS01000009">
    <property type="protein sequence ID" value="GGH04466.1"/>
    <property type="molecule type" value="Genomic_DNA"/>
</dbReference>
<comment type="cofactor">
    <cofactor evidence="6">
        <name>a divalent metal cation</name>
        <dbReference type="ChEBI" id="CHEBI:60240"/>
    </cofactor>
</comment>